<protein>
    <recommendedName>
        <fullName evidence="3">Protein-tyrosine-phosphatase</fullName>
    </recommendedName>
</protein>
<dbReference type="InterPro" id="IPR016195">
    <property type="entry name" value="Pol/histidinol_Pase-like"/>
</dbReference>
<dbReference type="PANTHER" id="PTHR39181">
    <property type="entry name" value="TYROSINE-PROTEIN PHOSPHATASE YWQE"/>
    <property type="match status" value="1"/>
</dbReference>
<dbReference type="GO" id="GO:0030145">
    <property type="term" value="F:manganese ion binding"/>
    <property type="evidence" value="ECO:0007669"/>
    <property type="project" value="InterPro"/>
</dbReference>
<feature type="non-terminal residue" evidence="2">
    <location>
        <position position="1"/>
    </location>
</feature>
<evidence type="ECO:0000256" key="1">
    <source>
        <dbReference type="ARBA" id="ARBA00022801"/>
    </source>
</evidence>
<proteinExistence type="predicted"/>
<dbReference type="Gene3D" id="3.20.20.140">
    <property type="entry name" value="Metal-dependent hydrolases"/>
    <property type="match status" value="1"/>
</dbReference>
<dbReference type="InterPro" id="IPR016667">
    <property type="entry name" value="Caps_polysacc_synth_CpsB/CapC"/>
</dbReference>
<dbReference type="SUPFAM" id="SSF89550">
    <property type="entry name" value="PHP domain-like"/>
    <property type="match status" value="1"/>
</dbReference>
<keyword evidence="1" id="KW-0378">Hydrolase</keyword>
<evidence type="ECO:0008006" key="3">
    <source>
        <dbReference type="Google" id="ProtNLM"/>
    </source>
</evidence>
<dbReference type="PANTHER" id="PTHR39181:SF1">
    <property type="entry name" value="TYROSINE-PROTEIN PHOSPHATASE YWQE"/>
    <property type="match status" value="1"/>
</dbReference>
<reference evidence="2" key="1">
    <citation type="submission" date="2018-05" db="EMBL/GenBank/DDBJ databases">
        <authorList>
            <person name="Lanie J.A."/>
            <person name="Ng W.-L."/>
            <person name="Kazmierczak K.M."/>
            <person name="Andrzejewski T.M."/>
            <person name="Davidsen T.M."/>
            <person name="Wayne K.J."/>
            <person name="Tettelin H."/>
            <person name="Glass J.I."/>
            <person name="Rusch D."/>
            <person name="Podicherti R."/>
            <person name="Tsui H.-C.T."/>
            <person name="Winkler M.E."/>
        </authorList>
    </citation>
    <scope>NUCLEOTIDE SEQUENCE</scope>
</reference>
<organism evidence="2">
    <name type="scientific">marine metagenome</name>
    <dbReference type="NCBI Taxonomy" id="408172"/>
    <lineage>
        <taxon>unclassified sequences</taxon>
        <taxon>metagenomes</taxon>
        <taxon>ecological metagenomes</taxon>
    </lineage>
</organism>
<dbReference type="GO" id="GO:0004725">
    <property type="term" value="F:protein tyrosine phosphatase activity"/>
    <property type="evidence" value="ECO:0007669"/>
    <property type="project" value="InterPro"/>
</dbReference>
<dbReference type="AlphaFoldDB" id="A0A383BTT7"/>
<evidence type="ECO:0000313" key="2">
    <source>
        <dbReference type="EMBL" id="SVE23676.1"/>
    </source>
</evidence>
<sequence>GYQKVITSPHVMSDFYRNSSETILTGLAEVRAELKVQNINMDIDAAAEYYIDYEFEQKIGKEKFLTFGDNYLLVELSFMEAPKTLLDIIFKLQLEGYKVVLAHPERYAYYEQEDYENFANRGVLLQINLLSLIGYYSPQIQKKTEQLISANQVSFVGTDCHNIHHAELYEKCHTKKAWHELVNSGTLLNSAL</sequence>
<gene>
    <name evidence="2" type="ORF">METZ01_LOCUS476530</name>
</gene>
<name>A0A383BTT7_9ZZZZ</name>
<accession>A0A383BTT7</accession>
<dbReference type="EMBL" id="UINC01203429">
    <property type="protein sequence ID" value="SVE23676.1"/>
    <property type="molecule type" value="Genomic_DNA"/>
</dbReference>
<dbReference type="Pfam" id="PF19567">
    <property type="entry name" value="CpsB_CapC"/>
    <property type="match status" value="1"/>
</dbReference>